<feature type="non-terminal residue" evidence="1">
    <location>
        <position position="99"/>
    </location>
</feature>
<gene>
    <name evidence="1" type="ORF">BTMF_LOCUS4423</name>
</gene>
<name>A0A3P7WHL2_9BILA</name>
<proteinExistence type="predicted"/>
<dbReference type="EMBL" id="UZAG01004368">
    <property type="protein sequence ID" value="VDO16732.1"/>
    <property type="molecule type" value="Genomic_DNA"/>
</dbReference>
<protein>
    <submittedName>
        <fullName evidence="1">Uncharacterized protein</fullName>
    </submittedName>
</protein>
<accession>A0A3P7WHL2</accession>
<dbReference type="Proteomes" id="UP000280834">
    <property type="component" value="Unassembled WGS sequence"/>
</dbReference>
<sequence>MDRSLRNKSKSRCFSIISICRDFRTNWICAKVNCYATIKRNMTSVSDKRSTDQTDKYLIGVNDGNGYRDRSPSDSLFKRTFKFYKRHDMAPNFSEVFDL</sequence>
<evidence type="ECO:0000313" key="2">
    <source>
        <dbReference type="Proteomes" id="UP000280834"/>
    </source>
</evidence>
<reference evidence="1 2" key="1">
    <citation type="submission" date="2018-11" db="EMBL/GenBank/DDBJ databases">
        <authorList>
            <consortium name="Pathogen Informatics"/>
        </authorList>
    </citation>
    <scope>NUCLEOTIDE SEQUENCE [LARGE SCALE GENOMIC DNA]</scope>
</reference>
<organism evidence="1 2">
    <name type="scientific">Brugia timori</name>
    <dbReference type="NCBI Taxonomy" id="42155"/>
    <lineage>
        <taxon>Eukaryota</taxon>
        <taxon>Metazoa</taxon>
        <taxon>Ecdysozoa</taxon>
        <taxon>Nematoda</taxon>
        <taxon>Chromadorea</taxon>
        <taxon>Rhabditida</taxon>
        <taxon>Spirurina</taxon>
        <taxon>Spiruromorpha</taxon>
        <taxon>Filarioidea</taxon>
        <taxon>Onchocercidae</taxon>
        <taxon>Brugia</taxon>
    </lineage>
</organism>
<dbReference type="AlphaFoldDB" id="A0A3P7WHL2"/>
<keyword evidence="2" id="KW-1185">Reference proteome</keyword>
<evidence type="ECO:0000313" key="1">
    <source>
        <dbReference type="EMBL" id="VDO16732.1"/>
    </source>
</evidence>